<feature type="disulfide bond" evidence="10">
    <location>
        <begin position="51"/>
        <end position="63"/>
    </location>
</feature>
<dbReference type="PRINTS" id="PR00261">
    <property type="entry name" value="LDLRECEPTOR"/>
</dbReference>
<name>A0A0C2JF09_THEKT</name>
<evidence type="ECO:0000256" key="5">
    <source>
        <dbReference type="ARBA" id="ARBA00022989"/>
    </source>
</evidence>
<evidence type="ECO:0000313" key="11">
    <source>
        <dbReference type="EMBL" id="KII67833.1"/>
    </source>
</evidence>
<organism evidence="11 12">
    <name type="scientific">Thelohanellus kitauei</name>
    <name type="common">Myxosporean</name>
    <dbReference type="NCBI Taxonomy" id="669202"/>
    <lineage>
        <taxon>Eukaryota</taxon>
        <taxon>Metazoa</taxon>
        <taxon>Cnidaria</taxon>
        <taxon>Myxozoa</taxon>
        <taxon>Myxosporea</taxon>
        <taxon>Bivalvulida</taxon>
        <taxon>Platysporina</taxon>
        <taxon>Myxobolidae</taxon>
        <taxon>Thelohanellus</taxon>
    </lineage>
</organism>
<feature type="disulfide bond" evidence="10">
    <location>
        <begin position="185"/>
        <end position="200"/>
    </location>
</feature>
<dbReference type="Gene3D" id="4.10.400.10">
    <property type="entry name" value="Low-density Lipoprotein Receptor"/>
    <property type="match status" value="6"/>
</dbReference>
<evidence type="ECO:0000256" key="2">
    <source>
        <dbReference type="ARBA" id="ARBA00004308"/>
    </source>
</evidence>
<evidence type="ECO:0000256" key="9">
    <source>
        <dbReference type="ARBA" id="ARBA00023180"/>
    </source>
</evidence>
<dbReference type="GO" id="GO:0012505">
    <property type="term" value="C:endomembrane system"/>
    <property type="evidence" value="ECO:0007669"/>
    <property type="project" value="UniProtKB-SubCell"/>
</dbReference>
<feature type="disulfide bond" evidence="10">
    <location>
        <begin position="70"/>
        <end position="85"/>
    </location>
</feature>
<reference evidence="11 12" key="1">
    <citation type="journal article" date="2014" name="Genome Biol. Evol.">
        <title>The genome of the myxosporean Thelohanellus kitauei shows adaptations to nutrient acquisition within its fish host.</title>
        <authorList>
            <person name="Yang Y."/>
            <person name="Xiong J."/>
            <person name="Zhou Z."/>
            <person name="Huo F."/>
            <person name="Miao W."/>
            <person name="Ran C."/>
            <person name="Liu Y."/>
            <person name="Zhang J."/>
            <person name="Feng J."/>
            <person name="Wang M."/>
            <person name="Wang M."/>
            <person name="Wang L."/>
            <person name="Yao B."/>
        </authorList>
    </citation>
    <scope>NUCLEOTIDE SEQUENCE [LARGE SCALE GENOMIC DNA]</scope>
    <source>
        <strain evidence="11">Wuqing</strain>
    </source>
</reference>
<feature type="disulfide bond" evidence="10">
    <location>
        <begin position="58"/>
        <end position="76"/>
    </location>
</feature>
<dbReference type="GO" id="GO:0043235">
    <property type="term" value="C:receptor complex"/>
    <property type="evidence" value="ECO:0007669"/>
    <property type="project" value="TreeGrafter"/>
</dbReference>
<comment type="caution">
    <text evidence="10">Lacks conserved residue(s) required for the propagation of feature annotation.</text>
</comment>
<dbReference type="SUPFAM" id="SSF57424">
    <property type="entry name" value="LDL receptor-like module"/>
    <property type="match status" value="6"/>
</dbReference>
<feature type="disulfide bond" evidence="10">
    <location>
        <begin position="109"/>
        <end position="124"/>
    </location>
</feature>
<evidence type="ECO:0000256" key="1">
    <source>
        <dbReference type="ARBA" id="ARBA00004167"/>
    </source>
</evidence>
<dbReference type="EMBL" id="JWZT01003067">
    <property type="protein sequence ID" value="KII67833.1"/>
    <property type="molecule type" value="Genomic_DNA"/>
</dbReference>
<evidence type="ECO:0000256" key="4">
    <source>
        <dbReference type="ARBA" id="ARBA00022737"/>
    </source>
</evidence>
<comment type="caution">
    <text evidence="11">The sequence shown here is derived from an EMBL/GenBank/DDBJ whole genome shotgun (WGS) entry which is preliminary data.</text>
</comment>
<keyword evidence="12" id="KW-1185">Reference proteome</keyword>
<keyword evidence="8 11" id="KW-0675">Receptor</keyword>
<evidence type="ECO:0000256" key="7">
    <source>
        <dbReference type="ARBA" id="ARBA00023157"/>
    </source>
</evidence>
<dbReference type="InterPro" id="IPR002172">
    <property type="entry name" value="LDrepeatLR_classA_rpt"/>
</dbReference>
<sequence length="367" mass="41735">MQTDCKYSYCEYFCSTNKSKKFQCGCPDLMILDEMTGKCICDVNNQGCSICRQNEFLCTNEQCIHQIYRCDGINHCRDGSDERDCPKKCETGQFICFIDQTCLSFDKICDGKKDCSDGIDEFDCENGKFTTNASIAKMQRGSSNVCDGSDDCGDFSDEQDCSEKRCAVYGAYCDDGTCLYPHQMCDTVYHCNDFSDERACNVRVFESPNMSCLVQCPNIKCVEVHKICDHFSDCSDYIDEKNCGYKPACHPSKNFTCADRKSCYSKEEICDGFNDCSDRSDENNCKDVYIECKNKKKSVCLSKICDGFEDCVDGSDEYELCNSQNFSRTISFDLTDNGNAEFSFNIKDIAHSFQVIIRDLYFILIQF</sequence>
<dbReference type="InterPro" id="IPR051221">
    <property type="entry name" value="LDLR-related"/>
</dbReference>
<feature type="disulfide bond" evidence="10">
    <location>
        <begin position="228"/>
        <end position="243"/>
    </location>
</feature>
<keyword evidence="11" id="KW-0449">Lipoprotein</keyword>
<dbReference type="InterPro" id="IPR036055">
    <property type="entry name" value="LDL_receptor-like_sf"/>
</dbReference>
<keyword evidence="3" id="KW-0812">Transmembrane</keyword>
<keyword evidence="7 10" id="KW-1015">Disulfide bond</keyword>
<proteinExistence type="predicted"/>
<dbReference type="Pfam" id="PF00057">
    <property type="entry name" value="Ldl_recept_a"/>
    <property type="match status" value="2"/>
</dbReference>
<dbReference type="PROSITE" id="PS01209">
    <property type="entry name" value="LDLRA_1"/>
    <property type="match status" value="1"/>
</dbReference>
<dbReference type="AlphaFoldDB" id="A0A0C2JF09"/>
<dbReference type="FunFam" id="4.10.400.10:FF:000045">
    <property type="entry name" value="Low-density lipoprotein receptor-related protein 2"/>
    <property type="match status" value="1"/>
</dbReference>
<feature type="disulfide bond" evidence="10">
    <location>
        <begin position="216"/>
        <end position="234"/>
    </location>
</feature>
<dbReference type="SMART" id="SM00192">
    <property type="entry name" value="LDLa"/>
    <property type="match status" value="7"/>
</dbReference>
<dbReference type="Proteomes" id="UP000031668">
    <property type="component" value="Unassembled WGS sequence"/>
</dbReference>
<dbReference type="PANTHER" id="PTHR22722:SF5">
    <property type="entry name" value="LOW-DENSITY LIPOPROTEIN RECEPTOR-RELATED PROTEIN 1B"/>
    <property type="match status" value="1"/>
</dbReference>
<evidence type="ECO:0000256" key="6">
    <source>
        <dbReference type="ARBA" id="ARBA00023136"/>
    </source>
</evidence>
<dbReference type="OMA" id="NCEIALC"/>
<evidence type="ECO:0000256" key="8">
    <source>
        <dbReference type="ARBA" id="ARBA00023170"/>
    </source>
</evidence>
<keyword evidence="4" id="KW-0677">Repeat</keyword>
<comment type="subcellular location">
    <subcellularLocation>
        <location evidence="2">Endomembrane system</location>
    </subcellularLocation>
    <subcellularLocation>
        <location evidence="1">Membrane</location>
        <topology evidence="1">Single-pass membrane protein</topology>
    </subcellularLocation>
</comment>
<dbReference type="GO" id="GO:0005041">
    <property type="term" value="F:low-density lipoprotein particle receptor activity"/>
    <property type="evidence" value="ECO:0007669"/>
    <property type="project" value="TreeGrafter"/>
</dbReference>
<dbReference type="OrthoDB" id="10063075at2759"/>
<keyword evidence="9" id="KW-0325">Glycoprotein</keyword>
<evidence type="ECO:0000256" key="3">
    <source>
        <dbReference type="ARBA" id="ARBA00022692"/>
    </source>
</evidence>
<evidence type="ECO:0000256" key="10">
    <source>
        <dbReference type="PROSITE-ProRule" id="PRU00124"/>
    </source>
</evidence>
<dbReference type="Gene3D" id="4.10.1220.10">
    <property type="entry name" value="EGF-type module"/>
    <property type="match status" value="1"/>
</dbReference>
<keyword evidence="6" id="KW-0472">Membrane</keyword>
<accession>A0A0C2JF09</accession>
<feature type="disulfide bond" evidence="10">
    <location>
        <begin position="173"/>
        <end position="191"/>
    </location>
</feature>
<dbReference type="CDD" id="cd00112">
    <property type="entry name" value="LDLa"/>
    <property type="match status" value="3"/>
</dbReference>
<protein>
    <submittedName>
        <fullName evidence="11">Low-density lipoprotein receptor-related protein 2</fullName>
    </submittedName>
</protein>
<dbReference type="PANTHER" id="PTHR22722">
    <property type="entry name" value="LOW-DENSITY LIPOPROTEIN RECEPTOR-RELATED PROTEIN 2-RELATED"/>
    <property type="match status" value="1"/>
</dbReference>
<dbReference type="GO" id="GO:0005886">
    <property type="term" value="C:plasma membrane"/>
    <property type="evidence" value="ECO:0007669"/>
    <property type="project" value="TreeGrafter"/>
</dbReference>
<feature type="disulfide bond" evidence="10">
    <location>
        <begin position="166"/>
        <end position="178"/>
    </location>
</feature>
<dbReference type="PROSITE" id="PS50068">
    <property type="entry name" value="LDLRA_2"/>
    <property type="match status" value="6"/>
</dbReference>
<keyword evidence="5" id="KW-1133">Transmembrane helix</keyword>
<evidence type="ECO:0000313" key="12">
    <source>
        <dbReference type="Proteomes" id="UP000031668"/>
    </source>
</evidence>
<dbReference type="InterPro" id="IPR023415">
    <property type="entry name" value="LDLR_class-A_CS"/>
</dbReference>
<gene>
    <name evidence="11" type="ORF">RF11_05392</name>
</gene>
<feature type="disulfide bond" evidence="10">
    <location>
        <begin position="270"/>
        <end position="285"/>
    </location>
</feature>